<keyword evidence="6" id="KW-0479">Metal-binding</keyword>
<evidence type="ECO:0000256" key="5">
    <source>
        <dbReference type="ARBA" id="ARBA00022598"/>
    </source>
</evidence>
<evidence type="ECO:0000256" key="6">
    <source>
        <dbReference type="ARBA" id="ARBA00022723"/>
    </source>
</evidence>
<evidence type="ECO:0000256" key="14">
    <source>
        <dbReference type="ARBA" id="ARBA00049515"/>
    </source>
</evidence>
<dbReference type="GO" id="GO:0000049">
    <property type="term" value="F:tRNA binding"/>
    <property type="evidence" value="ECO:0007669"/>
    <property type="project" value="UniProtKB-KW"/>
</dbReference>
<evidence type="ECO:0000256" key="9">
    <source>
        <dbReference type="ARBA" id="ARBA00022840"/>
    </source>
</evidence>
<keyword evidence="7" id="KW-0547">Nucleotide-binding</keyword>
<evidence type="ECO:0000256" key="3">
    <source>
        <dbReference type="ARBA" id="ARBA00022490"/>
    </source>
</evidence>
<dbReference type="FunFam" id="3.40.50.800:FF:000001">
    <property type="entry name" value="Threonine--tRNA ligase"/>
    <property type="match status" value="1"/>
</dbReference>
<feature type="domain" description="TGS" evidence="16">
    <location>
        <begin position="1"/>
        <end position="61"/>
    </location>
</feature>
<dbReference type="InterPro" id="IPR004095">
    <property type="entry name" value="TGS"/>
</dbReference>
<dbReference type="CDD" id="cd00860">
    <property type="entry name" value="ThrRS_anticodon"/>
    <property type="match status" value="1"/>
</dbReference>
<evidence type="ECO:0000256" key="1">
    <source>
        <dbReference type="ARBA" id="ARBA00008226"/>
    </source>
</evidence>
<dbReference type="FunFam" id="3.30.54.20:FF:000002">
    <property type="entry name" value="Threonine--tRNA ligase"/>
    <property type="match status" value="1"/>
</dbReference>
<dbReference type="SUPFAM" id="SSF55681">
    <property type="entry name" value="Class II aaRS and biotin synthetases"/>
    <property type="match status" value="1"/>
</dbReference>
<dbReference type="PROSITE" id="PS50862">
    <property type="entry name" value="AA_TRNA_LIGASE_II"/>
    <property type="match status" value="1"/>
</dbReference>
<dbReference type="SUPFAM" id="SSF55186">
    <property type="entry name" value="ThrRS/AlaRS common domain"/>
    <property type="match status" value="1"/>
</dbReference>
<keyword evidence="10" id="KW-0694">RNA-binding</keyword>
<proteinExistence type="inferred from homology"/>
<dbReference type="GO" id="GO:0005524">
    <property type="term" value="F:ATP binding"/>
    <property type="evidence" value="ECO:0007669"/>
    <property type="project" value="UniProtKB-KW"/>
</dbReference>
<dbReference type="Gene3D" id="3.40.50.800">
    <property type="entry name" value="Anticodon-binding domain"/>
    <property type="match status" value="1"/>
</dbReference>
<keyword evidence="3" id="KW-0963">Cytoplasm</keyword>
<reference evidence="17" key="1">
    <citation type="submission" date="2018-05" db="EMBL/GenBank/DDBJ databases">
        <authorList>
            <person name="Lanie J.A."/>
            <person name="Ng W.-L."/>
            <person name="Kazmierczak K.M."/>
            <person name="Andrzejewski T.M."/>
            <person name="Davidsen T.M."/>
            <person name="Wayne K.J."/>
            <person name="Tettelin H."/>
            <person name="Glass J.I."/>
            <person name="Rusch D."/>
            <person name="Podicherti R."/>
            <person name="Tsui H.-C.T."/>
            <person name="Winkler M.E."/>
        </authorList>
    </citation>
    <scope>NUCLEOTIDE SEQUENCE</scope>
</reference>
<dbReference type="EC" id="6.1.1.3" evidence="2"/>
<dbReference type="Pfam" id="PF00587">
    <property type="entry name" value="tRNA-synt_2b"/>
    <property type="match status" value="1"/>
</dbReference>
<gene>
    <name evidence="17" type="ORF">METZ01_LOCUS84714</name>
</gene>
<evidence type="ECO:0000256" key="11">
    <source>
        <dbReference type="ARBA" id="ARBA00022917"/>
    </source>
</evidence>
<dbReference type="InterPro" id="IPR047246">
    <property type="entry name" value="ThrRS_anticodon"/>
</dbReference>
<dbReference type="InterPro" id="IPR002314">
    <property type="entry name" value="aa-tRNA-synt_IIb"/>
</dbReference>
<dbReference type="PROSITE" id="PS51880">
    <property type="entry name" value="TGS"/>
    <property type="match status" value="1"/>
</dbReference>
<evidence type="ECO:0000256" key="4">
    <source>
        <dbReference type="ARBA" id="ARBA00022555"/>
    </source>
</evidence>
<dbReference type="InterPro" id="IPR002320">
    <property type="entry name" value="Thr-tRNA-ligase_IIa"/>
</dbReference>
<dbReference type="Pfam" id="PF07973">
    <property type="entry name" value="tRNA_SAD"/>
    <property type="match status" value="1"/>
</dbReference>
<dbReference type="SUPFAM" id="SSF81271">
    <property type="entry name" value="TGS-like"/>
    <property type="match status" value="1"/>
</dbReference>
<dbReference type="Gene3D" id="3.10.20.30">
    <property type="match status" value="1"/>
</dbReference>
<dbReference type="FunFam" id="3.30.980.10:FF:000005">
    <property type="entry name" value="Threonyl-tRNA synthetase, mitochondrial"/>
    <property type="match status" value="1"/>
</dbReference>
<dbReference type="Pfam" id="PF03129">
    <property type="entry name" value="HGTP_anticodon"/>
    <property type="match status" value="1"/>
</dbReference>
<dbReference type="InterPro" id="IPR012676">
    <property type="entry name" value="TGS-like"/>
</dbReference>
<dbReference type="Gene3D" id="3.30.54.20">
    <property type="match status" value="1"/>
</dbReference>
<dbReference type="Pfam" id="PF02824">
    <property type="entry name" value="TGS"/>
    <property type="match status" value="1"/>
</dbReference>
<dbReference type="SMART" id="SM00863">
    <property type="entry name" value="tRNA_SAD"/>
    <property type="match status" value="1"/>
</dbReference>
<dbReference type="PRINTS" id="PR01047">
    <property type="entry name" value="TRNASYNTHTHR"/>
</dbReference>
<feature type="domain" description="Aminoacyl-transfer RNA synthetases class-II family profile" evidence="15">
    <location>
        <begin position="242"/>
        <end position="533"/>
    </location>
</feature>
<dbReference type="InterPro" id="IPR012947">
    <property type="entry name" value="tRNA_SAD"/>
</dbReference>
<dbReference type="FunFam" id="3.30.930.10:FF:000002">
    <property type="entry name" value="Threonine--tRNA ligase"/>
    <property type="match status" value="1"/>
</dbReference>
<dbReference type="PANTHER" id="PTHR11451">
    <property type="entry name" value="THREONINE-TRNA LIGASE"/>
    <property type="match status" value="1"/>
</dbReference>
<evidence type="ECO:0000259" key="16">
    <source>
        <dbReference type="PROSITE" id="PS51880"/>
    </source>
</evidence>
<dbReference type="Gene3D" id="3.30.930.10">
    <property type="entry name" value="Bira Bifunctional Protein, Domain 2"/>
    <property type="match status" value="1"/>
</dbReference>
<dbReference type="InterPro" id="IPR004154">
    <property type="entry name" value="Anticodon-bd"/>
</dbReference>
<comment type="catalytic activity">
    <reaction evidence="14">
        <text>tRNA(Thr) + L-threonine + ATP = L-threonyl-tRNA(Thr) + AMP + diphosphate + H(+)</text>
        <dbReference type="Rhea" id="RHEA:24624"/>
        <dbReference type="Rhea" id="RHEA-COMP:9670"/>
        <dbReference type="Rhea" id="RHEA-COMP:9704"/>
        <dbReference type="ChEBI" id="CHEBI:15378"/>
        <dbReference type="ChEBI" id="CHEBI:30616"/>
        <dbReference type="ChEBI" id="CHEBI:33019"/>
        <dbReference type="ChEBI" id="CHEBI:57926"/>
        <dbReference type="ChEBI" id="CHEBI:78442"/>
        <dbReference type="ChEBI" id="CHEBI:78534"/>
        <dbReference type="ChEBI" id="CHEBI:456215"/>
        <dbReference type="EC" id="6.1.1.3"/>
    </reaction>
</comment>
<sequence>MPKVTLPDKSVQSFDKTVSVEQIAYKIGPALGKSAVAAKVDDILVDASFKILKDCKLQILTNKDLEGLEIIRHSCAHLLAHALKQLFPDVKLAIGPVIEDGFYYDIFLEDSLNEDDLVKIEERMLELAKSNYDVIREVVDKEKAKKVFKSRKEPYKLEIIKEIPKGETIALYHHQEYIDMCRGPHIVNTRHLKVFKLTKLSGAYWRGDSSNEMLQRIYGTAWATKKEMEDYLSRIEEAEKRDHRKLGRQLKLFHFQEEAPGMPFWHPNGKALYNAIETYLREKQIDEGYEEINTPSILDISLWKKSGHTEKFAQGMFRTRSESREYALKPMNCPGHVQIFKQGLRSYKELPLRLSEFGSCTRDEPSGTLHGLMRVRSFTQDDAHIFCTDSQVAEEVSKFIDMVVEIYKDFGFDEIIVKMATRPELRVGEDVIWDKAEKSLENVLEKKKIDWELLPGEGAFYGPKIEFNLRDSLSRVWQCGTIQVDFSTPGRLGAQYVTINGDKATPIMLHRATLGSFERFIGILIEHYGGAFPVWLSPIQIMILNISQKHKEYSLEIRDFLIKKGFRAQSDLRNEKITYKIRHHSMHKIPYLLVVGDKESKSKTISVRARGGKDLGEMPLVSFVKKMIKEIESKKNI</sequence>
<dbReference type="GO" id="GO:0005829">
    <property type="term" value="C:cytosol"/>
    <property type="evidence" value="ECO:0007669"/>
    <property type="project" value="TreeGrafter"/>
</dbReference>
<dbReference type="Gene3D" id="3.30.980.10">
    <property type="entry name" value="Threonyl-trna Synthetase, Chain A, domain 2"/>
    <property type="match status" value="1"/>
</dbReference>
<evidence type="ECO:0000256" key="2">
    <source>
        <dbReference type="ARBA" id="ARBA00013163"/>
    </source>
</evidence>
<dbReference type="InterPro" id="IPR036621">
    <property type="entry name" value="Anticodon-bd_dom_sf"/>
</dbReference>
<dbReference type="NCBIfam" id="TIGR00418">
    <property type="entry name" value="thrS"/>
    <property type="match status" value="1"/>
</dbReference>
<keyword evidence="4" id="KW-0820">tRNA-binding</keyword>
<dbReference type="InterPro" id="IPR006195">
    <property type="entry name" value="aa-tRNA-synth_II"/>
</dbReference>
<keyword evidence="5" id="KW-0436">Ligase</keyword>
<evidence type="ECO:0000256" key="13">
    <source>
        <dbReference type="ARBA" id="ARBA00031900"/>
    </source>
</evidence>
<keyword evidence="12" id="KW-0030">Aminoacyl-tRNA synthetase</keyword>
<dbReference type="GO" id="GO:0006435">
    <property type="term" value="P:threonyl-tRNA aminoacylation"/>
    <property type="evidence" value="ECO:0007669"/>
    <property type="project" value="InterPro"/>
</dbReference>
<accession>A0A381UUS9</accession>
<name>A0A381UUS9_9ZZZZ</name>
<keyword evidence="11" id="KW-0648">Protein biosynthesis</keyword>
<evidence type="ECO:0000256" key="12">
    <source>
        <dbReference type="ARBA" id="ARBA00023146"/>
    </source>
</evidence>
<dbReference type="InterPro" id="IPR033728">
    <property type="entry name" value="ThrRS_core"/>
</dbReference>
<organism evidence="17">
    <name type="scientific">marine metagenome</name>
    <dbReference type="NCBI Taxonomy" id="408172"/>
    <lineage>
        <taxon>unclassified sequences</taxon>
        <taxon>metagenomes</taxon>
        <taxon>ecological metagenomes</taxon>
    </lineage>
</organism>
<dbReference type="HAMAP" id="MF_00184">
    <property type="entry name" value="Thr_tRNA_synth"/>
    <property type="match status" value="1"/>
</dbReference>
<dbReference type="InterPro" id="IPR018163">
    <property type="entry name" value="Thr/Ala-tRNA-synth_IIc_edit"/>
</dbReference>
<dbReference type="InterPro" id="IPR045864">
    <property type="entry name" value="aa-tRNA-synth_II/BPL/LPL"/>
</dbReference>
<dbReference type="CDD" id="cd00771">
    <property type="entry name" value="ThrRS_core"/>
    <property type="match status" value="1"/>
</dbReference>
<dbReference type="FunFam" id="3.10.20.30:FF:000005">
    <property type="entry name" value="Threonine--tRNA ligase"/>
    <property type="match status" value="1"/>
</dbReference>
<evidence type="ECO:0000256" key="7">
    <source>
        <dbReference type="ARBA" id="ARBA00022741"/>
    </source>
</evidence>
<comment type="similarity">
    <text evidence="1">Belongs to the class-II aminoacyl-tRNA synthetase family.</text>
</comment>
<dbReference type="AlphaFoldDB" id="A0A381UUS9"/>
<dbReference type="InterPro" id="IPR012675">
    <property type="entry name" value="Beta-grasp_dom_sf"/>
</dbReference>
<protein>
    <recommendedName>
        <fullName evidence="2">threonine--tRNA ligase</fullName>
        <ecNumber evidence="2">6.1.1.3</ecNumber>
    </recommendedName>
    <alternativeName>
        <fullName evidence="13">Threonyl-tRNA synthetase</fullName>
    </alternativeName>
</protein>
<dbReference type="EMBL" id="UINC01007180">
    <property type="protein sequence ID" value="SVA31860.1"/>
    <property type="molecule type" value="Genomic_DNA"/>
</dbReference>
<dbReference type="GO" id="GO:0004829">
    <property type="term" value="F:threonine-tRNA ligase activity"/>
    <property type="evidence" value="ECO:0007669"/>
    <property type="project" value="UniProtKB-EC"/>
</dbReference>
<evidence type="ECO:0000256" key="8">
    <source>
        <dbReference type="ARBA" id="ARBA00022833"/>
    </source>
</evidence>
<keyword evidence="9" id="KW-0067">ATP-binding</keyword>
<dbReference type="CDD" id="cd01667">
    <property type="entry name" value="TGS_ThrRS"/>
    <property type="match status" value="1"/>
</dbReference>
<keyword evidence="8" id="KW-0862">Zinc</keyword>
<dbReference type="PANTHER" id="PTHR11451:SF44">
    <property type="entry name" value="THREONINE--TRNA LIGASE, CHLOROPLASTIC_MITOCHONDRIAL 2"/>
    <property type="match status" value="1"/>
</dbReference>
<dbReference type="GO" id="GO:0046872">
    <property type="term" value="F:metal ion binding"/>
    <property type="evidence" value="ECO:0007669"/>
    <property type="project" value="UniProtKB-KW"/>
</dbReference>
<dbReference type="SUPFAM" id="SSF52954">
    <property type="entry name" value="Class II aaRS ABD-related"/>
    <property type="match status" value="1"/>
</dbReference>
<evidence type="ECO:0000256" key="10">
    <source>
        <dbReference type="ARBA" id="ARBA00022884"/>
    </source>
</evidence>
<evidence type="ECO:0000259" key="15">
    <source>
        <dbReference type="PROSITE" id="PS50862"/>
    </source>
</evidence>
<evidence type="ECO:0000313" key="17">
    <source>
        <dbReference type="EMBL" id="SVA31860.1"/>
    </source>
</evidence>